<feature type="non-terminal residue" evidence="1">
    <location>
        <position position="1"/>
    </location>
</feature>
<organism evidence="1 2">
    <name type="scientific">Trifolium medium</name>
    <dbReference type="NCBI Taxonomy" id="97028"/>
    <lineage>
        <taxon>Eukaryota</taxon>
        <taxon>Viridiplantae</taxon>
        <taxon>Streptophyta</taxon>
        <taxon>Embryophyta</taxon>
        <taxon>Tracheophyta</taxon>
        <taxon>Spermatophyta</taxon>
        <taxon>Magnoliopsida</taxon>
        <taxon>eudicotyledons</taxon>
        <taxon>Gunneridae</taxon>
        <taxon>Pentapetalae</taxon>
        <taxon>rosids</taxon>
        <taxon>fabids</taxon>
        <taxon>Fabales</taxon>
        <taxon>Fabaceae</taxon>
        <taxon>Papilionoideae</taxon>
        <taxon>50 kb inversion clade</taxon>
        <taxon>NPAAA clade</taxon>
        <taxon>Hologalegina</taxon>
        <taxon>IRL clade</taxon>
        <taxon>Trifolieae</taxon>
        <taxon>Trifolium</taxon>
    </lineage>
</organism>
<comment type="caution">
    <text evidence="1">The sequence shown here is derived from an EMBL/GenBank/DDBJ whole genome shotgun (WGS) entry which is preliminary data.</text>
</comment>
<sequence length="31" mass="3282">EIAVEKGAAENPNSCFLLSLALVSLFLLESC</sequence>
<dbReference type="Proteomes" id="UP000265520">
    <property type="component" value="Unassembled WGS sequence"/>
</dbReference>
<proteinExistence type="predicted"/>
<reference evidence="1 2" key="1">
    <citation type="journal article" date="2018" name="Front. Plant Sci.">
        <title>Red Clover (Trifolium pratense) and Zigzag Clover (T. medium) - A Picture of Genomic Similarities and Differences.</title>
        <authorList>
            <person name="Dluhosova J."/>
            <person name="Istvanek J."/>
            <person name="Nedelnik J."/>
            <person name="Repkova J."/>
        </authorList>
    </citation>
    <scope>NUCLEOTIDE SEQUENCE [LARGE SCALE GENOMIC DNA]</scope>
    <source>
        <strain evidence="2">cv. 10/8</strain>
        <tissue evidence="1">Leaf</tissue>
    </source>
</reference>
<evidence type="ECO:0000313" key="1">
    <source>
        <dbReference type="EMBL" id="MCI40718.1"/>
    </source>
</evidence>
<evidence type="ECO:0000313" key="2">
    <source>
        <dbReference type="Proteomes" id="UP000265520"/>
    </source>
</evidence>
<dbReference type="AlphaFoldDB" id="A0A392RVR4"/>
<name>A0A392RVR4_9FABA</name>
<protein>
    <submittedName>
        <fullName evidence="1">Uncharacterized protein</fullName>
    </submittedName>
</protein>
<dbReference type="EMBL" id="LXQA010283185">
    <property type="protein sequence ID" value="MCI40718.1"/>
    <property type="molecule type" value="Genomic_DNA"/>
</dbReference>
<accession>A0A392RVR4</accession>
<keyword evidence="2" id="KW-1185">Reference proteome</keyword>